<protein>
    <recommendedName>
        <fullName evidence="10">Porin</fullName>
    </recommendedName>
</protein>
<reference evidence="11 12" key="6">
    <citation type="journal article" date="2011" name="Appl. Environ. Microbiol.">
        <title>Involvement of the azorhizobial chromosome partition gene (parA) in the onset of bacteroid differentiation during Sesbania rostrata stem nodule development.</title>
        <authorList>
            <person name="Liu CT."/>
            <person name="Lee KB."/>
            <person name="Wang YS."/>
            <person name="Peng MH."/>
            <person name="Lee KT."/>
            <person name="Suzuki S."/>
            <person name="Suzuki T."/>
            <person name="Oyaizu H."/>
        </authorList>
    </citation>
    <scope>NUCLEOTIDE SEQUENCE [LARGE SCALE GENOMIC DNA]</scope>
    <source>
        <strain evidence="12">ATCC 43989 / DSM 5975 / JCM 20966 / LMG 6465 / NBRC 14845 / NCIMB 13405 / ORS 571</strain>
    </source>
</reference>
<dbReference type="STRING" id="438753.AZC_3535"/>
<dbReference type="GO" id="GO:0009279">
    <property type="term" value="C:cell outer membrane"/>
    <property type="evidence" value="ECO:0007669"/>
    <property type="project" value="UniProtKB-SubCell"/>
</dbReference>
<keyword evidence="2 10" id="KW-0813">Transport</keyword>
<evidence type="ECO:0000256" key="9">
    <source>
        <dbReference type="ARBA" id="ARBA00023237"/>
    </source>
</evidence>
<sequence length="472" mass="51178">MDVAFLSVCSAFWTGSNVRVAAFACACKRGAGWCKKRWLREMIQHIIRRNQEAGMKVKGLVAGCGLAVAMIGGANAADLPVKAKGVDYVKVCTAYGQGFYYIPGTDTCLRIGGYLWAEGYYNTYTNYPSVNNKTYSIATAGLIWDARSQTEYGTLRSYFDLRFRWRSSDPWSNGPNGVDVDVWNAYIQFAGFTFGHAQSFFDFYANAGVLGTDPATIGDDTRLNLIAYTHEFMEGLSATVSIEDSADRLAGVVPQDPAAFGTDSLQTGSHVPDFVANLRAEGKWGSAQVSGALHQVRALDLNNQFSATDTWGYALQAGVMVNLPMLADGDNFYLQAAYANGAMSYLGLQNPSGAYIIPDAYLGLAGLSLVSGWNITAQLLHNWNDKWSTTIFGGYAAFDVNNPVAQASYGSTGGNNYNVGGNLAWTPVTNLTIALQYDYTVMEVNNYVATDFSPALASTKAHRGLLFVSRNF</sequence>
<dbReference type="Pfam" id="PF02530">
    <property type="entry name" value="Porin_2"/>
    <property type="match status" value="1"/>
</dbReference>
<evidence type="ECO:0000256" key="4">
    <source>
        <dbReference type="ARBA" id="ARBA00022692"/>
    </source>
</evidence>
<reference evidence="11 12" key="3">
    <citation type="journal article" date="2008" name="BMC Genomics">
        <title>The genome of the versatile nitrogen fixer Azorhizobium caulinodans ORS571.</title>
        <authorList>
            <person name="Lee KB."/>
            <person name="Backer P.D."/>
            <person name="Aono T."/>
            <person name="Liu CT."/>
            <person name="Suzuki S."/>
            <person name="Suzuki T."/>
            <person name="Kaneko T."/>
            <person name="Yamada M."/>
            <person name="Tabata S."/>
            <person name="Kupfer D.M."/>
            <person name="Najar F.Z."/>
            <person name="Wiley G.B."/>
            <person name="Roe B."/>
            <person name="Binnewies T.T."/>
            <person name="Ussery D.W."/>
            <person name="D'Haeze W."/>
            <person name="Herder J.D."/>
            <person name="Gevers D."/>
            <person name="Vereecke D."/>
            <person name="Holsters M."/>
            <person name="Oyaizu H."/>
        </authorList>
    </citation>
    <scope>NUCLEOTIDE SEQUENCE [LARGE SCALE GENOMIC DNA]</scope>
    <source>
        <strain evidence="12">ATCC 43989 / DSM 5975 / JCM 20966 / LMG 6465 / NBRC 14845 / NCIMB 13405 / ORS 571</strain>
    </source>
</reference>
<reference evidence="11 12" key="5">
    <citation type="journal article" date="2010" name="Appl. Environ. Microbiol.">
        <title>phrR-like gene praR of Azorhizobium caulinodans ORS571 is essential for symbiosis with Sesbania rostrata and is involved in expression of reb genes.</title>
        <authorList>
            <person name="Akiba N."/>
            <person name="Aono T."/>
            <person name="Toyazaki H."/>
            <person name="Sato S."/>
            <person name="Oyaizu H."/>
        </authorList>
    </citation>
    <scope>NUCLEOTIDE SEQUENCE [LARGE SCALE GENOMIC DNA]</scope>
    <source>
        <strain evidence="12">ATCC 43989 / DSM 5975 / JCM 20966 / LMG 6465 / NBRC 14845 / NCIMB 13405 / ORS 571</strain>
    </source>
</reference>
<dbReference type="GO" id="GO:0046930">
    <property type="term" value="C:pore complex"/>
    <property type="evidence" value="ECO:0007669"/>
    <property type="project" value="UniProtKB-KW"/>
</dbReference>
<dbReference type="KEGG" id="azc:AZC_3535"/>
<evidence type="ECO:0000256" key="3">
    <source>
        <dbReference type="ARBA" id="ARBA00022452"/>
    </source>
</evidence>
<dbReference type="HOGENOM" id="CLU_044836_2_0_5"/>
<evidence type="ECO:0000256" key="5">
    <source>
        <dbReference type="ARBA" id="ARBA00022729"/>
    </source>
</evidence>
<accession>A8IEU1</accession>
<name>A8IEU1_AZOC5</name>
<gene>
    <name evidence="11" type="ordered locus">AZC_3535</name>
</gene>
<dbReference type="AlphaFoldDB" id="A8IEU1"/>
<keyword evidence="8 10" id="KW-0472">Membrane</keyword>
<reference evidence="11 12" key="1">
    <citation type="journal article" date="2007" name="Appl. Environ. Microbiol.">
        <title>Rhizobial factors required for stem nodule maturation and maintenance in Sesbania rostrata-Azorhizobium caulinodans ORS571 symbiosis.</title>
        <authorList>
            <person name="Suzuki S."/>
            <person name="Aono T."/>
            <person name="Lee KB."/>
            <person name="Suzuki T."/>
            <person name="Liu CT."/>
            <person name="Miwa H."/>
            <person name="Wakao S."/>
            <person name="Iki T."/>
            <person name="Oyaizu H."/>
        </authorList>
    </citation>
    <scope>NUCLEOTIDE SEQUENCE [LARGE SCALE GENOMIC DNA]</scope>
    <source>
        <strain evidence="12">ATCC 43989 / DSM 5975 / JCM 20966 / LMG 6465 / NBRC 14845 / NCIMB 13405 / ORS 571</strain>
    </source>
</reference>
<keyword evidence="6 10" id="KW-0406">Ion transport</keyword>
<keyword evidence="7 10" id="KW-0626">Porin</keyword>
<keyword evidence="12" id="KW-1185">Reference proteome</keyword>
<keyword evidence="9 10" id="KW-0998">Cell outer membrane</keyword>
<evidence type="ECO:0000256" key="8">
    <source>
        <dbReference type="ARBA" id="ARBA00023136"/>
    </source>
</evidence>
<keyword evidence="5" id="KW-0732">Signal</keyword>
<dbReference type="InterPro" id="IPR003684">
    <property type="entry name" value="Porin_alphabac"/>
</dbReference>
<dbReference type="EMBL" id="AP009384">
    <property type="protein sequence ID" value="BAF89533.1"/>
    <property type="molecule type" value="Genomic_DNA"/>
</dbReference>
<evidence type="ECO:0000256" key="2">
    <source>
        <dbReference type="ARBA" id="ARBA00022448"/>
    </source>
</evidence>
<comment type="subcellular location">
    <subcellularLocation>
        <location evidence="10">Cell outer membrane</location>
        <topology evidence="10">Multi-pass membrane protein</topology>
    </subcellularLocation>
</comment>
<reference evidence="12" key="2">
    <citation type="submission" date="2007-04" db="EMBL/GenBank/DDBJ databases">
        <title>Complete genome sequence of the nitrogen-fixing bacterium Azorhizobium caulinodans ORS571.</title>
        <authorList>
            <person name="Lee K.B."/>
            <person name="Backer P.D."/>
            <person name="Aono T."/>
            <person name="Liu C.T."/>
            <person name="Suzuki S."/>
            <person name="Suzuki T."/>
            <person name="Kaneko T."/>
            <person name="Yamada M."/>
            <person name="Tabata S."/>
            <person name="Kupfer D.M."/>
            <person name="Najar F.Z."/>
            <person name="Wiley G.B."/>
            <person name="Roe B."/>
            <person name="Binnewies T."/>
            <person name="Ussery D."/>
            <person name="Vereecke D."/>
            <person name="Gevers D."/>
            <person name="Holsters M."/>
            <person name="Oyaizu H."/>
        </authorList>
    </citation>
    <scope>NUCLEOTIDE SEQUENCE [LARGE SCALE GENOMIC DNA]</scope>
    <source>
        <strain evidence="12">ATCC 43989 / DSM 5975 / JCM 20966 / LMG 6465 / NBRC 14845 / NCIMB 13405 / ORS 571</strain>
    </source>
</reference>
<evidence type="ECO:0000256" key="1">
    <source>
        <dbReference type="ARBA" id="ARBA00009521"/>
    </source>
</evidence>
<evidence type="ECO:0000313" key="11">
    <source>
        <dbReference type="EMBL" id="BAF89533.1"/>
    </source>
</evidence>
<dbReference type="GO" id="GO:0006811">
    <property type="term" value="P:monoatomic ion transport"/>
    <property type="evidence" value="ECO:0007669"/>
    <property type="project" value="UniProtKB-KW"/>
</dbReference>
<dbReference type="eggNOG" id="COG3203">
    <property type="taxonomic scope" value="Bacteria"/>
</dbReference>
<evidence type="ECO:0000313" key="12">
    <source>
        <dbReference type="Proteomes" id="UP000000270"/>
    </source>
</evidence>
<comment type="function">
    <text evidence="10">Forms passive diffusion pores that allow small molecular weight hydrophilic materials across the outer membrane.</text>
</comment>
<keyword evidence="4 10" id="KW-0812">Transmembrane</keyword>
<comment type="domain">
    <text evidence="10">Consists of 16-stranded beta-barrel sheets, with large surface-exposed loops, that form a transmembrane pore at the center of each barrel. The pore is partially ocluded by a peptide loop that folds into the pore lumen.</text>
</comment>
<evidence type="ECO:0000256" key="7">
    <source>
        <dbReference type="ARBA" id="ARBA00023114"/>
    </source>
</evidence>
<evidence type="ECO:0000256" key="10">
    <source>
        <dbReference type="RuleBase" id="RU364005"/>
    </source>
</evidence>
<dbReference type="Proteomes" id="UP000000270">
    <property type="component" value="Chromosome"/>
</dbReference>
<comment type="similarity">
    <text evidence="1 10">Belongs to the alphaproteobacteria porin family.</text>
</comment>
<dbReference type="GO" id="GO:0015288">
    <property type="term" value="F:porin activity"/>
    <property type="evidence" value="ECO:0007669"/>
    <property type="project" value="UniProtKB-KW"/>
</dbReference>
<reference evidence="11 12" key="4">
    <citation type="journal article" date="2009" name="Appl. Environ. Microbiol.">
        <title>Comparative genome-wide transcriptional profiling of Azorhizobium caulinodans ORS571 grown under free-living and symbiotic conditions.</title>
        <authorList>
            <person name="Tsukada S."/>
            <person name="Aono T."/>
            <person name="Akiba N."/>
            <person name="Lee KB."/>
            <person name="Liu CT."/>
            <person name="Toyazaki H."/>
            <person name="Oyaizu H."/>
        </authorList>
    </citation>
    <scope>NUCLEOTIDE SEQUENCE [LARGE SCALE GENOMIC DNA]</scope>
    <source>
        <strain evidence="12">ATCC 43989 / DSM 5975 / JCM 20966 / LMG 6465 / NBRC 14845 / NCIMB 13405 / ORS 571</strain>
    </source>
</reference>
<evidence type="ECO:0000256" key="6">
    <source>
        <dbReference type="ARBA" id="ARBA00023065"/>
    </source>
</evidence>
<proteinExistence type="inferred from homology"/>
<organism evidence="11 12">
    <name type="scientific">Azorhizobium caulinodans (strain ATCC 43989 / DSM 5975 / JCM 20966 / LMG 6465 / NBRC 14845 / NCIMB 13405 / ORS 571)</name>
    <dbReference type="NCBI Taxonomy" id="438753"/>
    <lineage>
        <taxon>Bacteria</taxon>
        <taxon>Pseudomonadati</taxon>
        <taxon>Pseudomonadota</taxon>
        <taxon>Alphaproteobacteria</taxon>
        <taxon>Hyphomicrobiales</taxon>
        <taxon>Xanthobacteraceae</taxon>
        <taxon>Azorhizobium</taxon>
    </lineage>
</organism>
<keyword evidence="3 10" id="KW-1134">Transmembrane beta strand</keyword>